<keyword evidence="1" id="KW-0808">Transferase</keyword>
<dbReference type="GO" id="GO:0004371">
    <property type="term" value="F:glycerone kinase activity"/>
    <property type="evidence" value="ECO:0007669"/>
    <property type="project" value="InterPro"/>
</dbReference>
<feature type="domain" description="DhaL" evidence="3">
    <location>
        <begin position="20"/>
        <end position="219"/>
    </location>
</feature>
<dbReference type="FunFam" id="1.25.40.340:FF:000002">
    <property type="entry name" value="Dihydroxyacetone kinase, L subunit"/>
    <property type="match status" value="1"/>
</dbReference>
<name>A0A3N2D2F8_9MICO</name>
<dbReference type="InterPro" id="IPR036117">
    <property type="entry name" value="DhaL_dom_sf"/>
</dbReference>
<dbReference type="Gene3D" id="1.25.40.340">
    <property type="match status" value="1"/>
</dbReference>
<dbReference type="Pfam" id="PF02734">
    <property type="entry name" value="Dak2"/>
    <property type="match status" value="1"/>
</dbReference>
<evidence type="ECO:0000256" key="2">
    <source>
        <dbReference type="ARBA" id="ARBA00022777"/>
    </source>
</evidence>
<dbReference type="GO" id="GO:0005829">
    <property type="term" value="C:cytosol"/>
    <property type="evidence" value="ECO:0007669"/>
    <property type="project" value="TreeGrafter"/>
</dbReference>
<evidence type="ECO:0000313" key="4">
    <source>
        <dbReference type="EMBL" id="ROR93957.1"/>
    </source>
</evidence>
<evidence type="ECO:0000313" key="5">
    <source>
        <dbReference type="Proteomes" id="UP000275356"/>
    </source>
</evidence>
<dbReference type="Proteomes" id="UP000275356">
    <property type="component" value="Unassembled WGS sequence"/>
</dbReference>
<accession>A0A3N2D2F8</accession>
<reference evidence="4 5" key="1">
    <citation type="submission" date="2018-11" db="EMBL/GenBank/DDBJ databases">
        <title>Sequencing the genomes of 1000 actinobacteria strains.</title>
        <authorList>
            <person name="Klenk H.-P."/>
        </authorList>
    </citation>
    <scope>NUCLEOTIDE SEQUENCE [LARGE SCALE GENOMIC DNA]</scope>
    <source>
        <strain evidence="4 5">DSM 13521</strain>
    </source>
</reference>
<dbReference type="OrthoDB" id="9800291at2"/>
<dbReference type="GO" id="GO:0019563">
    <property type="term" value="P:glycerol catabolic process"/>
    <property type="evidence" value="ECO:0007669"/>
    <property type="project" value="TreeGrafter"/>
</dbReference>
<dbReference type="EMBL" id="RKHQ01000002">
    <property type="protein sequence ID" value="ROR93957.1"/>
    <property type="molecule type" value="Genomic_DNA"/>
</dbReference>
<dbReference type="SUPFAM" id="SSF101473">
    <property type="entry name" value="DhaL-like"/>
    <property type="match status" value="1"/>
</dbReference>
<dbReference type="AlphaFoldDB" id="A0A3N2D2F8"/>
<dbReference type="RefSeq" id="WP_123740828.1">
    <property type="nucleotide sequence ID" value="NZ_CALFQU010000045.1"/>
</dbReference>
<evidence type="ECO:0000256" key="1">
    <source>
        <dbReference type="ARBA" id="ARBA00022679"/>
    </source>
</evidence>
<sequence>MTTDAGTPTGAPDGSTIDVAWARRFIALATADVLAHRVELSELDREIGDGDHGENLARGFTAADAAVQASEATTVGGILKLVATTLMSTVGGAAGPLYGTAFLRAAKVSDVADVDAAGVHALLEAALGGIVARGKANVGDKTMVDAWTPAVAAASEVAAAGGSAADALAAAARAAGEGAEATIPLVALKGRASYLGERSAGHKDPGAASTALLLDAAARAAAES</sequence>
<organism evidence="4 5">
    <name type="scientific">Salana multivorans</name>
    <dbReference type="NCBI Taxonomy" id="120377"/>
    <lineage>
        <taxon>Bacteria</taxon>
        <taxon>Bacillati</taxon>
        <taxon>Actinomycetota</taxon>
        <taxon>Actinomycetes</taxon>
        <taxon>Micrococcales</taxon>
        <taxon>Beutenbergiaceae</taxon>
        <taxon>Salana</taxon>
    </lineage>
</organism>
<dbReference type="PANTHER" id="PTHR28629:SF4">
    <property type="entry name" value="TRIOKINASE_FMN CYCLASE"/>
    <property type="match status" value="1"/>
</dbReference>
<evidence type="ECO:0000259" key="3">
    <source>
        <dbReference type="PROSITE" id="PS51480"/>
    </source>
</evidence>
<dbReference type="InterPro" id="IPR004007">
    <property type="entry name" value="DhaL_dom"/>
</dbReference>
<keyword evidence="5" id="KW-1185">Reference proteome</keyword>
<dbReference type="PROSITE" id="PS51480">
    <property type="entry name" value="DHAL"/>
    <property type="match status" value="1"/>
</dbReference>
<dbReference type="InterPro" id="IPR050861">
    <property type="entry name" value="Dihydroxyacetone_Kinase"/>
</dbReference>
<proteinExistence type="predicted"/>
<gene>
    <name evidence="4" type="ORF">EDD28_3386</name>
</gene>
<keyword evidence="2 4" id="KW-0418">Kinase</keyword>
<dbReference type="PANTHER" id="PTHR28629">
    <property type="entry name" value="TRIOKINASE/FMN CYCLASE"/>
    <property type="match status" value="1"/>
</dbReference>
<dbReference type="InterPro" id="IPR012737">
    <property type="entry name" value="DhaK_L_YcgS"/>
</dbReference>
<dbReference type="NCBIfam" id="TIGR02365">
    <property type="entry name" value="dha_L_ycgS"/>
    <property type="match status" value="1"/>
</dbReference>
<protein>
    <submittedName>
        <fullName evidence="4">Dihydroxyacetone kinase DhaL subunit</fullName>
    </submittedName>
</protein>
<dbReference type="SMART" id="SM01120">
    <property type="entry name" value="Dak2"/>
    <property type="match status" value="1"/>
</dbReference>
<comment type="caution">
    <text evidence="4">The sequence shown here is derived from an EMBL/GenBank/DDBJ whole genome shotgun (WGS) entry which is preliminary data.</text>
</comment>